<dbReference type="EMBL" id="BMAO01018543">
    <property type="protein sequence ID" value="GFR24205.1"/>
    <property type="molecule type" value="Genomic_DNA"/>
</dbReference>
<evidence type="ECO:0000313" key="1">
    <source>
        <dbReference type="EMBL" id="GFR24205.1"/>
    </source>
</evidence>
<comment type="caution">
    <text evidence="1">The sequence shown here is derived from an EMBL/GenBank/DDBJ whole genome shotgun (WGS) entry which is preliminary data.</text>
</comment>
<keyword evidence="2" id="KW-1185">Reference proteome</keyword>
<dbReference type="AlphaFoldDB" id="A0A8X6LW50"/>
<reference evidence="1" key="1">
    <citation type="submission" date="2020-07" db="EMBL/GenBank/DDBJ databases">
        <title>Multicomponent nature underlies the extraordinary mechanical properties of spider dragline silk.</title>
        <authorList>
            <person name="Kono N."/>
            <person name="Nakamura H."/>
            <person name="Mori M."/>
            <person name="Yoshida Y."/>
            <person name="Ohtoshi R."/>
            <person name="Malay A.D."/>
            <person name="Moran D.A.P."/>
            <person name="Tomita M."/>
            <person name="Numata K."/>
            <person name="Arakawa K."/>
        </authorList>
    </citation>
    <scope>NUCLEOTIDE SEQUENCE</scope>
</reference>
<evidence type="ECO:0000313" key="2">
    <source>
        <dbReference type="Proteomes" id="UP000887116"/>
    </source>
</evidence>
<accession>A0A8X6LW50</accession>
<proteinExistence type="predicted"/>
<dbReference type="Proteomes" id="UP000887116">
    <property type="component" value="Unassembled WGS sequence"/>
</dbReference>
<organism evidence="1 2">
    <name type="scientific">Trichonephila clavata</name>
    <name type="common">Joro spider</name>
    <name type="synonym">Nephila clavata</name>
    <dbReference type="NCBI Taxonomy" id="2740835"/>
    <lineage>
        <taxon>Eukaryota</taxon>
        <taxon>Metazoa</taxon>
        <taxon>Ecdysozoa</taxon>
        <taxon>Arthropoda</taxon>
        <taxon>Chelicerata</taxon>
        <taxon>Arachnida</taxon>
        <taxon>Araneae</taxon>
        <taxon>Araneomorphae</taxon>
        <taxon>Entelegynae</taxon>
        <taxon>Araneoidea</taxon>
        <taxon>Nephilidae</taxon>
        <taxon>Trichonephila</taxon>
    </lineage>
</organism>
<sequence length="94" mass="10870">MPNVRSCSILHKDGATPHMKQWFANIVVPVKQECPVAVREKTILVGMGKKMTIGMSLGPQGICAWRYIFFSSCRNWPEEEKRNSRMLHVYQKYV</sequence>
<protein>
    <submittedName>
        <fullName evidence="1">Uncharacterized protein</fullName>
    </submittedName>
</protein>
<name>A0A8X6LW50_TRICU</name>
<gene>
    <name evidence="1" type="ORF">TNCT_216251</name>
</gene>